<feature type="domain" description="NadR/Ttd14 AAA" evidence="2">
    <location>
        <begin position="155"/>
        <end position="307"/>
    </location>
</feature>
<dbReference type="SUPFAM" id="SSF52540">
    <property type="entry name" value="P-loop containing nucleoside triphosphate hydrolases"/>
    <property type="match status" value="1"/>
</dbReference>
<feature type="domain" description="Cytidyltransferase-like" evidence="1">
    <location>
        <begin position="6"/>
        <end position="55"/>
    </location>
</feature>
<proteinExistence type="predicted"/>
<dbReference type="NCBIfam" id="TIGR00125">
    <property type="entry name" value="cyt_tran_rel"/>
    <property type="match status" value="1"/>
</dbReference>
<dbReference type="InterPro" id="IPR052735">
    <property type="entry name" value="NAD_biosynth-regulator"/>
</dbReference>
<comment type="caution">
    <text evidence="3">The sequence shown here is derived from an EMBL/GenBank/DDBJ whole genome shotgun (WGS) entry which is preliminary data.</text>
</comment>
<dbReference type="RefSeq" id="WP_202012682.1">
    <property type="nucleotide sequence ID" value="NZ_JAERRB010000006.1"/>
</dbReference>
<accession>A0ABS1KW14</accession>
<dbReference type="SUPFAM" id="SSF52374">
    <property type="entry name" value="Nucleotidylyl transferase"/>
    <property type="match status" value="1"/>
</dbReference>
<dbReference type="InterPro" id="IPR027417">
    <property type="entry name" value="P-loop_NTPase"/>
</dbReference>
<reference evidence="3 4" key="1">
    <citation type="submission" date="2021-01" db="EMBL/GenBank/DDBJ databases">
        <title>Chryseolinea sp. Jin1 Genome sequencing and assembly.</title>
        <authorList>
            <person name="Kim I."/>
        </authorList>
    </citation>
    <scope>NUCLEOTIDE SEQUENCE [LARGE SCALE GENOMIC DNA]</scope>
    <source>
        <strain evidence="3 4">Jin1</strain>
    </source>
</reference>
<dbReference type="Pfam" id="PF13521">
    <property type="entry name" value="AAA_28"/>
    <property type="match status" value="1"/>
</dbReference>
<dbReference type="Gene3D" id="3.40.50.300">
    <property type="entry name" value="P-loop containing nucleotide triphosphate hydrolases"/>
    <property type="match status" value="1"/>
</dbReference>
<dbReference type="PANTHER" id="PTHR37512">
    <property type="entry name" value="TRIFUNCTIONAL NAD BIOSYNTHESIS/REGULATOR PROTEIN NADR"/>
    <property type="match status" value="1"/>
</dbReference>
<protein>
    <submittedName>
        <fullName evidence="3">AAA family ATPase</fullName>
    </submittedName>
</protein>
<organism evidence="3 4">
    <name type="scientific">Chryseolinea lacunae</name>
    <dbReference type="NCBI Taxonomy" id="2801331"/>
    <lineage>
        <taxon>Bacteria</taxon>
        <taxon>Pseudomonadati</taxon>
        <taxon>Bacteroidota</taxon>
        <taxon>Cytophagia</taxon>
        <taxon>Cytophagales</taxon>
        <taxon>Fulvivirgaceae</taxon>
        <taxon>Chryseolinea</taxon>
    </lineage>
</organism>
<evidence type="ECO:0000259" key="1">
    <source>
        <dbReference type="Pfam" id="PF01467"/>
    </source>
</evidence>
<dbReference type="Gene3D" id="3.40.50.620">
    <property type="entry name" value="HUPs"/>
    <property type="match status" value="1"/>
</dbReference>
<name>A0ABS1KW14_9BACT</name>
<dbReference type="InterPro" id="IPR004821">
    <property type="entry name" value="Cyt_trans-like"/>
</dbReference>
<dbReference type="EMBL" id="JAERRB010000006">
    <property type="protein sequence ID" value="MBL0743383.1"/>
    <property type="molecule type" value="Genomic_DNA"/>
</dbReference>
<dbReference type="PANTHER" id="PTHR37512:SF1">
    <property type="entry name" value="NADR_TTD14 AAA DOMAIN-CONTAINING PROTEIN"/>
    <property type="match status" value="1"/>
</dbReference>
<dbReference type="Proteomes" id="UP000613030">
    <property type="component" value="Unassembled WGS sequence"/>
</dbReference>
<dbReference type="InterPro" id="IPR014729">
    <property type="entry name" value="Rossmann-like_a/b/a_fold"/>
</dbReference>
<gene>
    <name evidence="3" type="ORF">JI741_19275</name>
</gene>
<evidence type="ECO:0000259" key="2">
    <source>
        <dbReference type="Pfam" id="PF13521"/>
    </source>
</evidence>
<dbReference type="InterPro" id="IPR038727">
    <property type="entry name" value="NadR/Ttd14_AAA_dom"/>
</dbReference>
<sequence length="324" mass="37110">MKRGLVIGKFMPLHNGHIALINFAAAQCDELIVSMSFTEHDPIDAELRFHWIKATFTDKKIRVEKITDNFDNESLALDARTALWAPVMKQTYPPIHILFSSEAYGEPFAHHLGATHVAFDPSRSQVPVSATKIRQQPFRYWEHIPAVVRPYFVKKICFFGPESTGKSTMAQRMAAHYHTEFVPEVARELLTSNDFTLDDIAAIGHAQYNRVIEKTQTANKLLFCDTDAITTQIYSRHYLNAVPEIVHELEHKVTYDLYFLMDIDVPWIADGLRDLGDHREKMLHVFRAALEQRNIPFIDVRGSYEQREAVVRKAVDAMLDSGRG</sequence>
<evidence type="ECO:0000313" key="4">
    <source>
        <dbReference type="Proteomes" id="UP000613030"/>
    </source>
</evidence>
<dbReference type="Pfam" id="PF01467">
    <property type="entry name" value="CTP_transf_like"/>
    <property type="match status" value="1"/>
</dbReference>
<keyword evidence="4" id="KW-1185">Reference proteome</keyword>
<evidence type="ECO:0000313" key="3">
    <source>
        <dbReference type="EMBL" id="MBL0743383.1"/>
    </source>
</evidence>